<evidence type="ECO:0000313" key="4">
    <source>
        <dbReference type="Proteomes" id="UP000288805"/>
    </source>
</evidence>
<dbReference type="Proteomes" id="UP000288805">
    <property type="component" value="Unassembled WGS sequence"/>
</dbReference>
<evidence type="ECO:0000313" key="3">
    <source>
        <dbReference type="EMBL" id="RVX00789.1"/>
    </source>
</evidence>
<evidence type="ECO:0000256" key="1">
    <source>
        <dbReference type="ARBA" id="ARBA00022737"/>
    </source>
</evidence>
<keyword evidence="1" id="KW-0677">Repeat</keyword>
<organism evidence="3 4">
    <name type="scientific">Vitis vinifera</name>
    <name type="common">Grape</name>
    <dbReference type="NCBI Taxonomy" id="29760"/>
    <lineage>
        <taxon>Eukaryota</taxon>
        <taxon>Viridiplantae</taxon>
        <taxon>Streptophyta</taxon>
        <taxon>Embryophyta</taxon>
        <taxon>Tracheophyta</taxon>
        <taxon>Spermatophyta</taxon>
        <taxon>Magnoliopsida</taxon>
        <taxon>eudicotyledons</taxon>
        <taxon>Gunneridae</taxon>
        <taxon>Pentapetalae</taxon>
        <taxon>rosids</taxon>
        <taxon>Vitales</taxon>
        <taxon>Vitaceae</taxon>
        <taxon>Viteae</taxon>
        <taxon>Vitis</taxon>
    </lineage>
</organism>
<dbReference type="PANTHER" id="PTHR47186">
    <property type="entry name" value="LEUCINE-RICH REPEAT-CONTAINING PROTEIN 57"/>
    <property type="match status" value="1"/>
</dbReference>
<feature type="domain" description="Disease resistance R13L4/SHOC-2-like LRR" evidence="2">
    <location>
        <begin position="3"/>
        <end position="101"/>
    </location>
</feature>
<name>A0A438IVL2_VITVI</name>
<protein>
    <submittedName>
        <fullName evidence="3">Disease resistance protein TAO1</fullName>
    </submittedName>
</protein>
<dbReference type="InterPro" id="IPR032675">
    <property type="entry name" value="LRR_dom_sf"/>
</dbReference>
<dbReference type="Gene3D" id="3.80.10.10">
    <property type="entry name" value="Ribonuclease Inhibitor"/>
    <property type="match status" value="1"/>
</dbReference>
<dbReference type="InterPro" id="IPR055414">
    <property type="entry name" value="LRR_R13L4/SHOC2-like"/>
</dbReference>
<gene>
    <name evidence="3" type="primary">TAO1_14</name>
    <name evidence="3" type="ORF">CK203_026527</name>
</gene>
<reference evidence="3 4" key="1">
    <citation type="journal article" date="2018" name="PLoS Genet.">
        <title>Population sequencing reveals clonal diversity and ancestral inbreeding in the grapevine cultivar Chardonnay.</title>
        <authorList>
            <person name="Roach M.J."/>
            <person name="Johnson D.L."/>
            <person name="Bohlmann J."/>
            <person name="van Vuuren H.J."/>
            <person name="Jones S.J."/>
            <person name="Pretorius I.S."/>
            <person name="Schmidt S.A."/>
            <person name="Borneman A.R."/>
        </authorList>
    </citation>
    <scope>NUCLEOTIDE SEQUENCE [LARGE SCALE GENOMIC DNA]</scope>
    <source>
        <strain evidence="4">cv. Chardonnay</strain>
        <tissue evidence="3">Leaf</tissue>
    </source>
</reference>
<dbReference type="OrthoDB" id="1002095at2759"/>
<proteinExistence type="predicted"/>
<dbReference type="PANTHER" id="PTHR47186:SF3">
    <property type="entry name" value="OS09G0267800 PROTEIN"/>
    <property type="match status" value="1"/>
</dbReference>
<dbReference type="SUPFAM" id="SSF52058">
    <property type="entry name" value="L domain-like"/>
    <property type="match status" value="1"/>
</dbReference>
<dbReference type="AlphaFoldDB" id="A0A438IVL2"/>
<accession>A0A438IVL2</accession>
<comment type="caution">
    <text evidence="3">The sequence shown here is derived from an EMBL/GenBank/DDBJ whole genome shotgun (WGS) entry which is preliminary data.</text>
</comment>
<dbReference type="Pfam" id="PF23598">
    <property type="entry name" value="LRR_14"/>
    <property type="match status" value="1"/>
</dbReference>
<dbReference type="EMBL" id="QGNW01000079">
    <property type="protein sequence ID" value="RVX00789.1"/>
    <property type="molecule type" value="Genomic_DNA"/>
</dbReference>
<evidence type="ECO:0000259" key="2">
    <source>
        <dbReference type="Pfam" id="PF23598"/>
    </source>
</evidence>
<sequence>MGSLKHLGLDEIAIRELPSSIGHLTGLDVLCLNDIAIKELLSSIHHLTQLQCLEMRKCKNLTSLPSNFYRLKSLSECFLDGCSNLEVFSKITEDMENLQRLGLIELPIKDLPSSIERLKSLSFLELNNCENLETLPNSIGGCNLMEGSIRSDIRCLFSLRYLTVSDNNIRRKPVDII</sequence>